<gene>
    <name evidence="1" type="ORF">GPUH_LOCUS25446</name>
</gene>
<evidence type="ECO:0000313" key="3">
    <source>
        <dbReference type="WBParaSite" id="GPUH_0002547601-mRNA-1"/>
    </source>
</evidence>
<sequence>MGNVTFPCRCFAFPSNHYELFVDDTKKLEFSVISEKEFLQIPENISACQPLEILFDEDAFCYGLDLTLQVLYSPANEIATSDDKLHFTKEFQVPLVKPVKIPCQYLCLPGVYRFAVVTDGLLVKVRLFFAI</sequence>
<accession>A0A183EWV5</accession>
<dbReference type="AlphaFoldDB" id="A0A183EWV5"/>
<evidence type="ECO:0000313" key="1">
    <source>
        <dbReference type="EMBL" id="VDN44214.1"/>
    </source>
</evidence>
<keyword evidence="2" id="KW-1185">Reference proteome</keyword>
<protein>
    <submittedName>
        <fullName evidence="3">Hydrocephalus-inducing protein homolog</fullName>
    </submittedName>
</protein>
<proteinExistence type="predicted"/>
<dbReference type="EMBL" id="UYRT01105261">
    <property type="protein sequence ID" value="VDN44214.1"/>
    <property type="molecule type" value="Genomic_DNA"/>
</dbReference>
<reference evidence="3" key="1">
    <citation type="submission" date="2016-06" db="UniProtKB">
        <authorList>
            <consortium name="WormBaseParasite"/>
        </authorList>
    </citation>
    <scope>IDENTIFICATION</scope>
</reference>
<reference evidence="1 2" key="2">
    <citation type="submission" date="2018-11" db="EMBL/GenBank/DDBJ databases">
        <authorList>
            <consortium name="Pathogen Informatics"/>
        </authorList>
    </citation>
    <scope>NUCLEOTIDE SEQUENCE [LARGE SCALE GENOMIC DNA]</scope>
</reference>
<organism evidence="3">
    <name type="scientific">Gongylonema pulchrum</name>
    <dbReference type="NCBI Taxonomy" id="637853"/>
    <lineage>
        <taxon>Eukaryota</taxon>
        <taxon>Metazoa</taxon>
        <taxon>Ecdysozoa</taxon>
        <taxon>Nematoda</taxon>
        <taxon>Chromadorea</taxon>
        <taxon>Rhabditida</taxon>
        <taxon>Spirurina</taxon>
        <taxon>Spiruromorpha</taxon>
        <taxon>Spiruroidea</taxon>
        <taxon>Gongylonematidae</taxon>
        <taxon>Gongylonema</taxon>
    </lineage>
</organism>
<dbReference type="OrthoDB" id="5855429at2759"/>
<evidence type="ECO:0000313" key="2">
    <source>
        <dbReference type="Proteomes" id="UP000271098"/>
    </source>
</evidence>
<name>A0A183EWV5_9BILA</name>
<dbReference type="Proteomes" id="UP000271098">
    <property type="component" value="Unassembled WGS sequence"/>
</dbReference>
<dbReference type="WBParaSite" id="GPUH_0002547601-mRNA-1">
    <property type="protein sequence ID" value="GPUH_0002547601-mRNA-1"/>
    <property type="gene ID" value="GPUH_0002547601"/>
</dbReference>